<sequence>MKISSGNSSPIATAIQANKSQVTLKDVTINKTETSIVTQSDSQVIISGGSFDGKMFSLNSSTITLNNKITVTSSNGDRLHPDGLNSTITMTGGSVIEETTCIVSRKQRTD</sequence>
<organism evidence="1 2">
    <name type="scientific">Bartonella quintana JK 68</name>
    <dbReference type="NCBI Taxonomy" id="1134503"/>
    <lineage>
        <taxon>Bacteria</taxon>
        <taxon>Pseudomonadati</taxon>
        <taxon>Pseudomonadota</taxon>
        <taxon>Alphaproteobacteria</taxon>
        <taxon>Hyphomicrobiales</taxon>
        <taxon>Bartonellaceae</taxon>
        <taxon>Bartonella</taxon>
    </lineage>
</organism>
<dbReference type="RefSeq" id="WP_034450111.1">
    <property type="nucleotide sequence ID" value="NZ_KL446933.1"/>
</dbReference>
<proteinExistence type="predicted"/>
<evidence type="ECO:0000313" key="2">
    <source>
        <dbReference type="Proteomes" id="UP000027143"/>
    </source>
</evidence>
<accession>A0ABR4SMZ9</accession>
<dbReference type="EMBL" id="AHPD01000022">
    <property type="protein sequence ID" value="KEC64601.1"/>
    <property type="molecule type" value="Genomic_DNA"/>
</dbReference>
<evidence type="ECO:0000313" key="1">
    <source>
        <dbReference type="EMBL" id="KEC64601.1"/>
    </source>
</evidence>
<reference evidence="1 2" key="1">
    <citation type="submission" date="2012-04" db="EMBL/GenBank/DDBJ databases">
        <title>The Genome Sequence of Bartonella quintana JK 68.</title>
        <authorList>
            <consortium name="The Broad Institute Genome Sequencing Platform"/>
            <consortium name="The Broad Institute Genome Sequencing Center for Infectious Disease"/>
            <person name="Feldgarden M."/>
            <person name="Kirby J."/>
            <person name="Kosoy M."/>
            <person name="Birtles R."/>
            <person name="Probert W.S."/>
            <person name="Chiaraviglio L."/>
            <person name="Walker B."/>
            <person name="Young S.K."/>
            <person name="Zeng Q."/>
            <person name="Gargeya S."/>
            <person name="Fitzgerald M."/>
            <person name="Haas B."/>
            <person name="Abouelleil A."/>
            <person name="Alvarado L."/>
            <person name="Arachchi H.M."/>
            <person name="Berlin A.M."/>
            <person name="Chapman S.B."/>
            <person name="Goldberg J."/>
            <person name="Griggs A."/>
            <person name="Gujja S."/>
            <person name="Hansen M."/>
            <person name="Howarth C."/>
            <person name="Imamovic A."/>
            <person name="Larimer J."/>
            <person name="McCowen C."/>
            <person name="Montmayeur A."/>
            <person name="Murphy C."/>
            <person name="Neiman D."/>
            <person name="Pearson M."/>
            <person name="Priest M."/>
            <person name="Roberts A."/>
            <person name="Saif S."/>
            <person name="Shea T."/>
            <person name="Sisk P."/>
            <person name="Sykes S."/>
            <person name="Wortman J."/>
            <person name="Nusbaum C."/>
            <person name="Birren B."/>
        </authorList>
    </citation>
    <scope>NUCLEOTIDE SEQUENCE [LARGE SCALE GENOMIC DNA]</scope>
    <source>
        <strain evidence="1 2">JK 68</strain>
    </source>
</reference>
<gene>
    <name evidence="1" type="ORF">O7U_01267</name>
</gene>
<dbReference type="Proteomes" id="UP000027143">
    <property type="component" value="Unassembled WGS sequence"/>
</dbReference>
<protein>
    <submittedName>
        <fullName evidence="1">Uncharacterized protein</fullName>
    </submittedName>
</protein>
<name>A0ABR4SMZ9_BARQI</name>
<keyword evidence="2" id="KW-1185">Reference proteome</keyword>
<comment type="caution">
    <text evidence="1">The sequence shown here is derived from an EMBL/GenBank/DDBJ whole genome shotgun (WGS) entry which is preliminary data.</text>
</comment>